<keyword evidence="5" id="KW-0539">Nucleus</keyword>
<dbReference type="Pfam" id="PF26575">
    <property type="entry name" value="HHO5_N"/>
    <property type="match status" value="1"/>
</dbReference>
<evidence type="ECO:0000256" key="1">
    <source>
        <dbReference type="ARBA" id="ARBA00004123"/>
    </source>
</evidence>
<comment type="subcellular location">
    <subcellularLocation>
        <location evidence="1">Nucleus</location>
    </subcellularLocation>
</comment>
<proteinExistence type="predicted"/>
<reference evidence="9" key="1">
    <citation type="submission" date="2020-06" db="EMBL/GenBank/DDBJ databases">
        <authorList>
            <person name="Li T."/>
            <person name="Hu X."/>
            <person name="Zhang T."/>
            <person name="Song X."/>
            <person name="Zhang H."/>
            <person name="Dai N."/>
            <person name="Sheng W."/>
            <person name="Hou X."/>
            <person name="Wei L."/>
        </authorList>
    </citation>
    <scope>NUCLEOTIDE SEQUENCE</scope>
    <source>
        <strain evidence="9">KEN8</strain>
        <tissue evidence="9">Leaf</tissue>
    </source>
</reference>
<feature type="compositionally biased region" description="Basic and acidic residues" evidence="7">
    <location>
        <begin position="191"/>
        <end position="212"/>
    </location>
</feature>
<dbReference type="InterPro" id="IPR058673">
    <property type="entry name" value="HHO5-like_N"/>
</dbReference>
<protein>
    <submittedName>
        <fullName evidence="9">Myb family transcription factor EFM</fullName>
    </submittedName>
</protein>
<name>A0AAW2IU31_9LAMI</name>
<feature type="compositionally biased region" description="Basic residues" evidence="7">
    <location>
        <begin position="383"/>
        <end position="393"/>
    </location>
</feature>
<keyword evidence="6" id="KW-0175">Coiled coil</keyword>
<dbReference type="PROSITE" id="PS51294">
    <property type="entry name" value="HTH_MYB"/>
    <property type="match status" value="1"/>
</dbReference>
<dbReference type="InterPro" id="IPR009057">
    <property type="entry name" value="Homeodomain-like_sf"/>
</dbReference>
<sequence>MMTSPSEFISFDCKPHIYSMLLKSFGDQTTEQTQKLEEFLARLEEERLKIDAFKRELPLCMQLLTNAVEASRQQLQSQRTNQAAEARPVLEEFIPLKNTTSSDPTENEGNNISADKANWMTSAQLWNQESEEAKPPQSPLTTSPQETEIKLALNGKQRMNGGGAFHPFSSKDRVSSSSCGEAFPELALASSHKEEMEDKKNSSETSSRRDNSTGKCGNNSVADQKEQVSSGTPANTTTQTHRKARRCWSPDLHRRFVNALHMLGGSQVATPKQIRELMKVDGLTNDEVKSHLQKYRLHTRRPSPSPQVPVTAPQVVVLGGIWVPPEYAAAAAHGGAPAAALYGAHAATTHHVSPANPFCSPGPPVPQEMYPAIAPPPPPPNHQLHHHAIHHQQLHVYTKPPSAHRNNSSESDVRGGAGDPSESIEDGKSESGSWKADSGGDNGGGRRRVEGEESNASVVSLKF</sequence>
<evidence type="ECO:0000313" key="9">
    <source>
        <dbReference type="EMBL" id="KAL0285542.1"/>
    </source>
</evidence>
<feature type="compositionally biased region" description="Polar residues" evidence="7">
    <location>
        <begin position="213"/>
        <end position="239"/>
    </location>
</feature>
<evidence type="ECO:0000256" key="2">
    <source>
        <dbReference type="ARBA" id="ARBA00023015"/>
    </source>
</evidence>
<feature type="compositionally biased region" description="Polar residues" evidence="7">
    <location>
        <begin position="454"/>
        <end position="463"/>
    </location>
</feature>
<gene>
    <name evidence="9" type="ORF">Scaly_2816200</name>
</gene>
<feature type="region of interest" description="Disordered" evidence="7">
    <location>
        <begin position="157"/>
        <end position="246"/>
    </location>
</feature>
<dbReference type="Pfam" id="PF00249">
    <property type="entry name" value="Myb_DNA-binding"/>
    <property type="match status" value="1"/>
</dbReference>
<feature type="domain" description="HTH myb-type" evidence="8">
    <location>
        <begin position="240"/>
        <end position="300"/>
    </location>
</feature>
<feature type="compositionally biased region" description="Polar residues" evidence="7">
    <location>
        <begin position="97"/>
        <end position="116"/>
    </location>
</feature>
<dbReference type="FunFam" id="1.10.10.60:FF:000002">
    <property type="entry name" value="Myb family transcription factor"/>
    <property type="match status" value="1"/>
</dbReference>
<feature type="region of interest" description="Disordered" evidence="7">
    <location>
        <begin position="367"/>
        <end position="463"/>
    </location>
</feature>
<dbReference type="AlphaFoldDB" id="A0AAW2IU31"/>
<dbReference type="InterPro" id="IPR017930">
    <property type="entry name" value="Myb_dom"/>
</dbReference>
<accession>A0AAW2IU31</accession>
<keyword evidence="3" id="KW-0238">DNA-binding</keyword>
<dbReference type="SUPFAM" id="SSF46689">
    <property type="entry name" value="Homeodomain-like"/>
    <property type="match status" value="1"/>
</dbReference>
<organism evidence="9">
    <name type="scientific">Sesamum calycinum</name>
    <dbReference type="NCBI Taxonomy" id="2727403"/>
    <lineage>
        <taxon>Eukaryota</taxon>
        <taxon>Viridiplantae</taxon>
        <taxon>Streptophyta</taxon>
        <taxon>Embryophyta</taxon>
        <taxon>Tracheophyta</taxon>
        <taxon>Spermatophyta</taxon>
        <taxon>Magnoliopsida</taxon>
        <taxon>eudicotyledons</taxon>
        <taxon>Gunneridae</taxon>
        <taxon>Pentapetalae</taxon>
        <taxon>asterids</taxon>
        <taxon>lamiids</taxon>
        <taxon>Lamiales</taxon>
        <taxon>Pedaliaceae</taxon>
        <taxon>Sesamum</taxon>
    </lineage>
</organism>
<evidence type="ECO:0000259" key="8">
    <source>
        <dbReference type="PROSITE" id="PS51294"/>
    </source>
</evidence>
<evidence type="ECO:0000256" key="7">
    <source>
        <dbReference type="SAM" id="MobiDB-lite"/>
    </source>
</evidence>
<evidence type="ECO:0000256" key="6">
    <source>
        <dbReference type="SAM" id="Coils"/>
    </source>
</evidence>
<dbReference type="PANTHER" id="PTHR31003">
    <property type="entry name" value="MYB FAMILY TRANSCRIPTION FACTOR"/>
    <property type="match status" value="1"/>
</dbReference>
<feature type="coiled-coil region" evidence="6">
    <location>
        <begin position="26"/>
        <end position="81"/>
    </location>
</feature>
<dbReference type="InterPro" id="IPR044787">
    <property type="entry name" value="HHO5-like"/>
</dbReference>
<dbReference type="GO" id="GO:0005634">
    <property type="term" value="C:nucleus"/>
    <property type="evidence" value="ECO:0007669"/>
    <property type="project" value="UniProtKB-SubCell"/>
</dbReference>
<dbReference type="EMBL" id="JACGWM010001934">
    <property type="protein sequence ID" value="KAL0285542.1"/>
    <property type="molecule type" value="Genomic_DNA"/>
</dbReference>
<keyword evidence="4" id="KW-0804">Transcription</keyword>
<evidence type="ECO:0000256" key="4">
    <source>
        <dbReference type="ARBA" id="ARBA00023163"/>
    </source>
</evidence>
<comment type="caution">
    <text evidence="9">The sequence shown here is derived from an EMBL/GenBank/DDBJ whole genome shotgun (WGS) entry which is preliminary data.</text>
</comment>
<evidence type="ECO:0000256" key="5">
    <source>
        <dbReference type="ARBA" id="ARBA00023242"/>
    </source>
</evidence>
<dbReference type="NCBIfam" id="TIGR01557">
    <property type="entry name" value="myb_SHAQKYF"/>
    <property type="match status" value="1"/>
</dbReference>
<dbReference type="PANTHER" id="PTHR31003:SF19">
    <property type="entry name" value="MYB FAMILY TRANSCRIPTION FACTOR EFM"/>
    <property type="match status" value="1"/>
</dbReference>
<keyword evidence="2" id="KW-0805">Transcription regulation</keyword>
<dbReference type="InterPro" id="IPR006447">
    <property type="entry name" value="Myb_dom_plants"/>
</dbReference>
<feature type="region of interest" description="Disordered" evidence="7">
    <location>
        <begin position="94"/>
        <end position="116"/>
    </location>
</feature>
<dbReference type="Gene3D" id="1.10.10.60">
    <property type="entry name" value="Homeodomain-like"/>
    <property type="match status" value="1"/>
</dbReference>
<dbReference type="GO" id="GO:0003700">
    <property type="term" value="F:DNA-binding transcription factor activity"/>
    <property type="evidence" value="ECO:0007669"/>
    <property type="project" value="InterPro"/>
</dbReference>
<evidence type="ECO:0000256" key="3">
    <source>
        <dbReference type="ARBA" id="ARBA00023125"/>
    </source>
</evidence>
<dbReference type="InterPro" id="IPR001005">
    <property type="entry name" value="SANT/Myb"/>
</dbReference>
<dbReference type="GO" id="GO:0003677">
    <property type="term" value="F:DNA binding"/>
    <property type="evidence" value="ECO:0007669"/>
    <property type="project" value="UniProtKB-KW"/>
</dbReference>
<reference evidence="9" key="2">
    <citation type="journal article" date="2024" name="Plant">
        <title>Genomic evolution and insights into agronomic trait innovations of Sesamum species.</title>
        <authorList>
            <person name="Miao H."/>
            <person name="Wang L."/>
            <person name="Qu L."/>
            <person name="Liu H."/>
            <person name="Sun Y."/>
            <person name="Le M."/>
            <person name="Wang Q."/>
            <person name="Wei S."/>
            <person name="Zheng Y."/>
            <person name="Lin W."/>
            <person name="Duan Y."/>
            <person name="Cao H."/>
            <person name="Xiong S."/>
            <person name="Wang X."/>
            <person name="Wei L."/>
            <person name="Li C."/>
            <person name="Ma Q."/>
            <person name="Ju M."/>
            <person name="Zhao R."/>
            <person name="Li G."/>
            <person name="Mu C."/>
            <person name="Tian Q."/>
            <person name="Mei H."/>
            <person name="Zhang T."/>
            <person name="Gao T."/>
            <person name="Zhang H."/>
        </authorList>
    </citation>
    <scope>NUCLEOTIDE SEQUENCE</scope>
    <source>
        <strain evidence="9">KEN8</strain>
    </source>
</reference>